<dbReference type="Proteomes" id="UP000278164">
    <property type="component" value="Unassembled WGS sequence"/>
</dbReference>
<dbReference type="Proteomes" id="UP000310032">
    <property type="component" value="Unassembled WGS sequence"/>
</dbReference>
<proteinExistence type="predicted"/>
<comment type="caution">
    <text evidence="2">The sequence shown here is derived from an EMBL/GenBank/DDBJ whole genome shotgun (WGS) entry which is preliminary data.</text>
</comment>
<evidence type="ECO:0000259" key="1">
    <source>
        <dbReference type="Pfam" id="PF04851"/>
    </source>
</evidence>
<dbReference type="AlphaFoldDB" id="A0A3L7ZLB7"/>
<dbReference type="InterPro" id="IPR006935">
    <property type="entry name" value="Helicase/UvrB_N"/>
</dbReference>
<evidence type="ECO:0000313" key="5">
    <source>
        <dbReference type="Proteomes" id="UP000310032"/>
    </source>
</evidence>
<dbReference type="SUPFAM" id="SSF52540">
    <property type="entry name" value="P-loop containing nucleoside triphosphate hydrolases"/>
    <property type="match status" value="2"/>
</dbReference>
<dbReference type="OrthoDB" id="9804145at2"/>
<dbReference type="Pfam" id="PF04851">
    <property type="entry name" value="ResIII"/>
    <property type="match status" value="1"/>
</dbReference>
<dbReference type="GO" id="GO:0004519">
    <property type="term" value="F:endonuclease activity"/>
    <property type="evidence" value="ECO:0007669"/>
    <property type="project" value="UniProtKB-KW"/>
</dbReference>
<organism evidence="2 4">
    <name type="scientific">Parabacteroides distasonis</name>
    <dbReference type="NCBI Taxonomy" id="823"/>
    <lineage>
        <taxon>Bacteria</taxon>
        <taxon>Pseudomonadati</taxon>
        <taxon>Bacteroidota</taxon>
        <taxon>Bacteroidia</taxon>
        <taxon>Bacteroidales</taxon>
        <taxon>Tannerellaceae</taxon>
        <taxon>Parabacteroides</taxon>
    </lineage>
</organism>
<gene>
    <name evidence="2" type="ORF">D7V78_14215</name>
    <name evidence="3" type="ORF">E5342_14675</name>
</gene>
<protein>
    <submittedName>
        <fullName evidence="2">Type III restriction endonuclease subunit R</fullName>
    </submittedName>
</protein>
<feature type="domain" description="Helicase/UvrB N-terminal" evidence="1">
    <location>
        <begin position="2"/>
        <end position="248"/>
    </location>
</feature>
<reference evidence="3 5" key="2">
    <citation type="submission" date="2019-04" db="EMBL/GenBank/DDBJ databases">
        <title>Microbes associate with the intestines of laboratory mice.</title>
        <authorList>
            <person name="Navarre W."/>
            <person name="Wong E."/>
            <person name="Huang K."/>
            <person name="Tropini C."/>
            <person name="Ng K."/>
            <person name="Yu B."/>
        </authorList>
    </citation>
    <scope>NUCLEOTIDE SEQUENCE [LARGE SCALE GENOMIC DNA]</scope>
    <source>
        <strain evidence="3 5">NM39_I3</strain>
    </source>
</reference>
<dbReference type="GO" id="GO:0003677">
    <property type="term" value="F:DNA binding"/>
    <property type="evidence" value="ECO:0007669"/>
    <property type="project" value="InterPro"/>
</dbReference>
<dbReference type="RefSeq" id="WP_121736757.1">
    <property type="nucleotide sequence ID" value="NZ_QXXG01000030.1"/>
</dbReference>
<keyword evidence="2" id="KW-0255">Endonuclease</keyword>
<evidence type="ECO:0000313" key="2">
    <source>
        <dbReference type="EMBL" id="RLT72704.1"/>
    </source>
</evidence>
<sequence length="889" mass="101369">MELKIYQQDVINDIEKFNGFLTGTNNLKEAFRSFWASKGISLKEEDDYLHEYDNTIKGVPRVTVKVPTAGGKTFIACNALRTIFDSFHDGAPQVVAWFLPSDIILKQTYEKLNDPAHPYRQKIDTLFNGKVRVYDKPSLLMGQNFSPVDVKEQLSILVLSIQSFATNSKDGRLSYRENENLTEFVPTYTKDTPKVDGSEETGLIQVIAHLNPVVVIDESHNFTADLRVETLQSVNPKYILELTATPKRNSNIISFIDAIRLKKENMVKLPVIVYNQNSINDVINGAINLQRSLEVKAKEVEANGGDFIRPIVLFQAQPKINEGTETFDKIKTKLVEIGIPEDQIKIKTAEKDELKNTNLMGRDCEVRYIITVDALKEGWDCPFAYILASLANKTSRISVEQILGRVLRQPYTRKHSCEFLNLSYVFTCSADFQRTLTGIVESLNKSGFSSKDFFAKDNTVQEEIIPKSVPQTPDLFSTSVVNTFSDDEQATPVSCEDLGTEDFDSVEPDSVKDECNTEYGNQKTEEVLKTALKEASKYNEAVENSDSDNDDTPADIMKNVSKFEMKEIFTADAEQIVLPQFFIQAVKTDFFNFATTDISLESVHLLKDFNLETCDKNIVFEQTSTEAVKIDLEERKKDEYVPKFTNLNDSQLKIFSEYIKGLEVEDKINQLARRISDMLKSKYNSISEPSIRRYIVSVLKLVDTYKLQNLANNILNTAAAFDNKIKSLSEAYKVKQFKRLLDIGKISVKDNYRLPSSITIKDKIIGIPRSLYLEEEKVDGFEYRVISQIANLDNVKYWHRNLERGKGFYINGFINHYPDFIIKMKSGKILLIEVKGDHLDGSDSERKIMLGTTWANKAGDKYRYFMVFDKKRVDNAYDLSSFIDLLKQF</sequence>
<evidence type="ECO:0000313" key="3">
    <source>
        <dbReference type="EMBL" id="TGY55293.1"/>
    </source>
</evidence>
<dbReference type="EMBL" id="SRYM01000050">
    <property type="protein sequence ID" value="TGY55293.1"/>
    <property type="molecule type" value="Genomic_DNA"/>
</dbReference>
<dbReference type="Gene3D" id="3.40.50.300">
    <property type="entry name" value="P-loop containing nucleotide triphosphate hydrolases"/>
    <property type="match status" value="2"/>
</dbReference>
<dbReference type="InterPro" id="IPR027417">
    <property type="entry name" value="P-loop_NTPase"/>
</dbReference>
<evidence type="ECO:0000313" key="4">
    <source>
        <dbReference type="Proteomes" id="UP000278164"/>
    </source>
</evidence>
<name>A0A3L7ZLB7_PARDI</name>
<reference evidence="2 4" key="1">
    <citation type="submission" date="2018-09" db="EMBL/GenBank/DDBJ databases">
        <title>Murine metabolic-syndrome-specific gut microbial biobank.</title>
        <authorList>
            <person name="Liu C."/>
        </authorList>
    </citation>
    <scope>NUCLEOTIDE SEQUENCE [LARGE SCALE GENOMIC DNA]</scope>
    <source>
        <strain evidence="2 4">8-P5</strain>
    </source>
</reference>
<dbReference type="GO" id="GO:0016787">
    <property type="term" value="F:hydrolase activity"/>
    <property type="evidence" value="ECO:0007669"/>
    <property type="project" value="InterPro"/>
</dbReference>
<dbReference type="GO" id="GO:0005524">
    <property type="term" value="F:ATP binding"/>
    <property type="evidence" value="ECO:0007669"/>
    <property type="project" value="InterPro"/>
</dbReference>
<keyword evidence="2" id="KW-0378">Hydrolase</keyword>
<keyword evidence="2" id="KW-0540">Nuclease</keyword>
<dbReference type="EMBL" id="RAYI01000029">
    <property type="protein sequence ID" value="RLT72704.1"/>
    <property type="molecule type" value="Genomic_DNA"/>
</dbReference>
<accession>A0A3L7ZLB7</accession>